<evidence type="ECO:0000256" key="3">
    <source>
        <dbReference type="ARBA" id="ARBA00023015"/>
    </source>
</evidence>
<dbReference type="GeneID" id="83180887"/>
<dbReference type="GO" id="GO:0003677">
    <property type="term" value="F:DNA binding"/>
    <property type="evidence" value="ECO:0007669"/>
    <property type="project" value="InterPro"/>
</dbReference>
<dbReference type="CDD" id="cd12148">
    <property type="entry name" value="fungal_TF_MHR"/>
    <property type="match status" value="1"/>
</dbReference>
<comment type="caution">
    <text evidence="8">The sequence shown here is derived from an EMBL/GenBank/DDBJ whole genome shotgun (WGS) entry which is preliminary data.</text>
</comment>
<dbReference type="SMART" id="SM00906">
    <property type="entry name" value="Fungal_trans"/>
    <property type="match status" value="1"/>
</dbReference>
<keyword evidence="9" id="KW-1185">Reference proteome</keyword>
<feature type="domain" description="Xylanolytic transcriptional activator regulatory" evidence="7">
    <location>
        <begin position="173"/>
        <end position="247"/>
    </location>
</feature>
<keyword evidence="4" id="KW-0804">Transcription</keyword>
<protein>
    <recommendedName>
        <fullName evidence="7">Xylanolytic transcriptional activator regulatory domain-containing protein</fullName>
    </recommendedName>
</protein>
<evidence type="ECO:0000256" key="5">
    <source>
        <dbReference type="ARBA" id="ARBA00023242"/>
    </source>
</evidence>
<dbReference type="OrthoDB" id="424974at2759"/>
<dbReference type="InterPro" id="IPR050815">
    <property type="entry name" value="TF_fung"/>
</dbReference>
<gene>
    <name evidence="8" type="ORF">N7498_006524</name>
</gene>
<evidence type="ECO:0000313" key="8">
    <source>
        <dbReference type="EMBL" id="KAJ5201861.1"/>
    </source>
</evidence>
<evidence type="ECO:0000256" key="2">
    <source>
        <dbReference type="ARBA" id="ARBA00022723"/>
    </source>
</evidence>
<evidence type="ECO:0000256" key="1">
    <source>
        <dbReference type="ARBA" id="ARBA00004123"/>
    </source>
</evidence>
<organism evidence="8 9">
    <name type="scientific">Penicillium cinerascens</name>
    <dbReference type="NCBI Taxonomy" id="70096"/>
    <lineage>
        <taxon>Eukaryota</taxon>
        <taxon>Fungi</taxon>
        <taxon>Dikarya</taxon>
        <taxon>Ascomycota</taxon>
        <taxon>Pezizomycotina</taxon>
        <taxon>Eurotiomycetes</taxon>
        <taxon>Eurotiomycetidae</taxon>
        <taxon>Eurotiales</taxon>
        <taxon>Aspergillaceae</taxon>
        <taxon>Penicillium</taxon>
    </lineage>
</organism>
<keyword evidence="3" id="KW-0805">Transcription regulation</keyword>
<dbReference type="InterPro" id="IPR007219">
    <property type="entry name" value="XnlR_reg_dom"/>
</dbReference>
<dbReference type="GO" id="GO:0000981">
    <property type="term" value="F:DNA-binding transcription factor activity, RNA polymerase II-specific"/>
    <property type="evidence" value="ECO:0007669"/>
    <property type="project" value="InterPro"/>
</dbReference>
<evidence type="ECO:0000259" key="7">
    <source>
        <dbReference type="SMART" id="SM00906"/>
    </source>
</evidence>
<dbReference type="RefSeq" id="XP_058307777.1">
    <property type="nucleotide sequence ID" value="XM_058453586.1"/>
</dbReference>
<dbReference type="Pfam" id="PF04082">
    <property type="entry name" value="Fungal_trans"/>
    <property type="match status" value="1"/>
</dbReference>
<dbReference type="GO" id="GO:0008270">
    <property type="term" value="F:zinc ion binding"/>
    <property type="evidence" value="ECO:0007669"/>
    <property type="project" value="InterPro"/>
</dbReference>
<accession>A0A9W9SXN2</accession>
<dbReference type="AlphaFoldDB" id="A0A9W9SXN2"/>
<evidence type="ECO:0000313" key="9">
    <source>
        <dbReference type="Proteomes" id="UP001150904"/>
    </source>
</evidence>
<comment type="subcellular location">
    <subcellularLocation>
        <location evidence="1">Nucleus</location>
    </subcellularLocation>
</comment>
<dbReference type="EMBL" id="JAPQKR010000013">
    <property type="protein sequence ID" value="KAJ5201861.1"/>
    <property type="molecule type" value="Genomic_DNA"/>
</dbReference>
<name>A0A9W9SXN2_9EURO</name>
<keyword evidence="2" id="KW-0479">Metal-binding</keyword>
<evidence type="ECO:0000256" key="4">
    <source>
        <dbReference type="ARBA" id="ARBA00023163"/>
    </source>
</evidence>
<feature type="compositionally biased region" description="Low complexity" evidence="6">
    <location>
        <begin position="505"/>
        <end position="514"/>
    </location>
</feature>
<evidence type="ECO:0000256" key="6">
    <source>
        <dbReference type="SAM" id="MobiDB-lite"/>
    </source>
</evidence>
<reference evidence="8" key="2">
    <citation type="journal article" date="2023" name="IMA Fungus">
        <title>Comparative genomic study of the Penicillium genus elucidates a diverse pangenome and 15 lateral gene transfer events.</title>
        <authorList>
            <person name="Petersen C."/>
            <person name="Sorensen T."/>
            <person name="Nielsen M.R."/>
            <person name="Sondergaard T.E."/>
            <person name="Sorensen J.L."/>
            <person name="Fitzpatrick D.A."/>
            <person name="Frisvad J.C."/>
            <person name="Nielsen K.L."/>
        </authorList>
    </citation>
    <scope>NUCLEOTIDE SEQUENCE</scope>
    <source>
        <strain evidence="8">IBT 15544</strain>
    </source>
</reference>
<dbReference type="PANTHER" id="PTHR47338:SF7">
    <property type="entry name" value="ZN(II)2CYS6 TRANSCRIPTION FACTOR (EUROFUNG)"/>
    <property type="match status" value="1"/>
</dbReference>
<dbReference type="PANTHER" id="PTHR47338">
    <property type="entry name" value="ZN(II)2CYS6 TRANSCRIPTION FACTOR (EUROFUNG)-RELATED"/>
    <property type="match status" value="1"/>
</dbReference>
<dbReference type="Proteomes" id="UP001150904">
    <property type="component" value="Unassembled WGS sequence"/>
</dbReference>
<dbReference type="GO" id="GO:0005634">
    <property type="term" value="C:nucleus"/>
    <property type="evidence" value="ECO:0007669"/>
    <property type="project" value="UniProtKB-SubCell"/>
</dbReference>
<proteinExistence type="predicted"/>
<sequence>MDENVHDSSVDVLLVEDARYAVMKGKEYVVTACASISIVSGTRHQSFSNVRDIVRHEAEAPQIQADLPDRSELKKLLNVYFDGPHNFYFYTFIHRPTFQQKLDRGAIPDYLLLIVIATGLHFLDPKDNRADLWADKSRSLIMMDIFSPPSTTTLQGLLLLQRYEWHRASHMNAWVLSGLAIRIAQGLQLNLEIPDETRTTTTVRETRRRLMWSCLVMESMIETGRSPLSRLNLSSIEVRLPCDETTFQLALESDMTGLDQSGVESYDNTSHFGSRSGISAFLIRFAVLRREILNYTLPYHPRNRGHTPPQAPWDTNSPFWSHEQKLEDWQASLPTELQFKDEVLYRRHPQLYNFITLHCLIRGCWCDLNRIGSYITALSQMDDAPSLFLRYPQPFIDNCRQNRLRHAFSICKVITESTTLQGIDHDPVVAVSASLAIRILTIERRLEDSLALGLTDEEVDLVLDAPIQCVRRVAERSKPISELFHSICTLAKRNGYHMGLEDESSGTTSSNRSGGMLGKAASPSLRTFGTFGRIQNDMACRGDELAPTACSPADEDSDVFHYIGRDQTRRRVDAATIQANQNPTPPPSIFPPFEMFQPSSVEMGNGWGDGTLNFSMSPVQLGWINQSLDWDLDYNNFD</sequence>
<keyword evidence="5" id="KW-0539">Nucleus</keyword>
<feature type="region of interest" description="Disordered" evidence="6">
    <location>
        <begin position="500"/>
        <end position="519"/>
    </location>
</feature>
<dbReference type="GO" id="GO:0006351">
    <property type="term" value="P:DNA-templated transcription"/>
    <property type="evidence" value="ECO:0007669"/>
    <property type="project" value="InterPro"/>
</dbReference>
<reference evidence="8" key="1">
    <citation type="submission" date="2022-12" db="EMBL/GenBank/DDBJ databases">
        <authorList>
            <person name="Petersen C."/>
        </authorList>
    </citation>
    <scope>NUCLEOTIDE SEQUENCE</scope>
    <source>
        <strain evidence="8">IBT 15544</strain>
    </source>
</reference>